<keyword evidence="5" id="KW-1185">Reference proteome</keyword>
<dbReference type="Proteomes" id="UP001153709">
    <property type="component" value="Chromosome 1"/>
</dbReference>
<dbReference type="InterPro" id="IPR029302">
    <property type="entry name" value="IFT43"/>
</dbReference>
<dbReference type="GO" id="GO:0005929">
    <property type="term" value="C:cilium"/>
    <property type="evidence" value="ECO:0007669"/>
    <property type="project" value="TreeGrafter"/>
</dbReference>
<sequence length="176" mass="20345">MLRDDDIDLLVGKKSAPKQGRRSVKNAEEPEIAEELSKDMDDLHIRARKTSLWSDEPPKSSRSESSGRNMIELERFQNEIKLDADDIPIIPDIEEIQDDTFKDSKSMLSLEESVKDFNKQVNTMKVDPNFVGAKFGDIDLSFLMSNLYPEKDVQDCDEIWTLESLYKDLSREREKN</sequence>
<dbReference type="PANTHER" id="PTHR33724:SF1">
    <property type="entry name" value="INTRAFLAGELLAR TRANSPORT PROTEIN 43 HOMOLOG"/>
    <property type="match status" value="1"/>
</dbReference>
<protein>
    <recommendedName>
        <fullName evidence="6">Intraflagellar transport protein 43 homolog</fullName>
    </recommendedName>
</protein>
<evidence type="ECO:0000313" key="4">
    <source>
        <dbReference type="EMBL" id="CAG9826878.1"/>
    </source>
</evidence>
<feature type="region of interest" description="Disordered" evidence="3">
    <location>
        <begin position="1"/>
        <end position="70"/>
    </location>
</feature>
<dbReference type="AlphaFoldDB" id="A0A9N9SL88"/>
<feature type="compositionally biased region" description="Basic and acidic residues" evidence="3">
    <location>
        <begin position="35"/>
        <end position="45"/>
    </location>
</feature>
<evidence type="ECO:0008006" key="6">
    <source>
        <dbReference type="Google" id="ProtNLM"/>
    </source>
</evidence>
<feature type="compositionally biased region" description="Basic residues" evidence="3">
    <location>
        <begin position="15"/>
        <end position="24"/>
    </location>
</feature>
<evidence type="ECO:0000256" key="3">
    <source>
        <dbReference type="SAM" id="MobiDB-lite"/>
    </source>
</evidence>
<dbReference type="GO" id="GO:0030991">
    <property type="term" value="C:intraciliary transport particle A"/>
    <property type="evidence" value="ECO:0007669"/>
    <property type="project" value="InterPro"/>
</dbReference>
<keyword evidence="2" id="KW-0970">Cilium biogenesis/degradation</keyword>
<dbReference type="Pfam" id="PF15305">
    <property type="entry name" value="IFT43"/>
    <property type="match status" value="1"/>
</dbReference>
<evidence type="ECO:0000256" key="1">
    <source>
        <dbReference type="ARBA" id="ARBA00007563"/>
    </source>
</evidence>
<name>A0A9N9SL88_DIABA</name>
<comment type="similarity">
    <text evidence="1">Belongs to the IFT43 family.</text>
</comment>
<evidence type="ECO:0000256" key="2">
    <source>
        <dbReference type="ARBA" id="ARBA00022794"/>
    </source>
</evidence>
<dbReference type="OrthoDB" id="206950at2759"/>
<gene>
    <name evidence="4" type="ORF">DIABBA_LOCUS956</name>
</gene>
<evidence type="ECO:0000313" key="5">
    <source>
        <dbReference type="Proteomes" id="UP001153709"/>
    </source>
</evidence>
<accession>A0A9N9SL88</accession>
<reference evidence="4" key="1">
    <citation type="submission" date="2022-01" db="EMBL/GenBank/DDBJ databases">
        <authorList>
            <person name="King R."/>
        </authorList>
    </citation>
    <scope>NUCLEOTIDE SEQUENCE</scope>
</reference>
<organism evidence="4 5">
    <name type="scientific">Diabrotica balteata</name>
    <name type="common">Banded cucumber beetle</name>
    <dbReference type="NCBI Taxonomy" id="107213"/>
    <lineage>
        <taxon>Eukaryota</taxon>
        <taxon>Metazoa</taxon>
        <taxon>Ecdysozoa</taxon>
        <taxon>Arthropoda</taxon>
        <taxon>Hexapoda</taxon>
        <taxon>Insecta</taxon>
        <taxon>Pterygota</taxon>
        <taxon>Neoptera</taxon>
        <taxon>Endopterygota</taxon>
        <taxon>Coleoptera</taxon>
        <taxon>Polyphaga</taxon>
        <taxon>Cucujiformia</taxon>
        <taxon>Chrysomeloidea</taxon>
        <taxon>Chrysomelidae</taxon>
        <taxon>Galerucinae</taxon>
        <taxon>Diabroticina</taxon>
        <taxon>Diabroticites</taxon>
        <taxon>Diabrotica</taxon>
    </lineage>
</organism>
<dbReference type="EMBL" id="OU898276">
    <property type="protein sequence ID" value="CAG9826878.1"/>
    <property type="molecule type" value="Genomic_DNA"/>
</dbReference>
<dbReference type="GO" id="GO:0035721">
    <property type="term" value="P:intraciliary retrograde transport"/>
    <property type="evidence" value="ECO:0007669"/>
    <property type="project" value="TreeGrafter"/>
</dbReference>
<dbReference type="PANTHER" id="PTHR33724">
    <property type="entry name" value="INTRAFLAGELLAR TRANSPORT PROTEIN 43 HOMOLOG"/>
    <property type="match status" value="1"/>
</dbReference>
<proteinExistence type="inferred from homology"/>